<keyword evidence="2" id="KW-1185">Reference proteome</keyword>
<name>A0A835PE31_VANPL</name>
<reference evidence="1 2" key="1">
    <citation type="journal article" date="2020" name="Nat. Food">
        <title>A phased Vanilla planifolia genome enables genetic improvement of flavour and production.</title>
        <authorList>
            <person name="Hasing T."/>
            <person name="Tang H."/>
            <person name="Brym M."/>
            <person name="Khazi F."/>
            <person name="Huang T."/>
            <person name="Chambers A.H."/>
        </authorList>
    </citation>
    <scope>NUCLEOTIDE SEQUENCE [LARGE SCALE GENOMIC DNA]</scope>
    <source>
        <tissue evidence="1">Leaf</tissue>
    </source>
</reference>
<dbReference type="OrthoDB" id="1912886at2759"/>
<sequence length="100" mass="11309">MINHNGTKINSENLFPAVLVDRIKRKPIDLAAVEDRLICPPCEKADTPTNLVYNCMIDAVMHLQHSNLKLGWVWKLKRNQKSPFPLAGCLDCLAYSFMAV</sequence>
<accession>A0A835PE31</accession>
<protein>
    <submittedName>
        <fullName evidence="1">Uncharacterized protein</fullName>
    </submittedName>
</protein>
<dbReference type="AlphaFoldDB" id="A0A835PE31"/>
<comment type="caution">
    <text evidence="1">The sequence shown here is derived from an EMBL/GenBank/DDBJ whole genome shotgun (WGS) entry which is preliminary data.</text>
</comment>
<organism evidence="1 2">
    <name type="scientific">Vanilla planifolia</name>
    <name type="common">Vanilla</name>
    <dbReference type="NCBI Taxonomy" id="51239"/>
    <lineage>
        <taxon>Eukaryota</taxon>
        <taxon>Viridiplantae</taxon>
        <taxon>Streptophyta</taxon>
        <taxon>Embryophyta</taxon>
        <taxon>Tracheophyta</taxon>
        <taxon>Spermatophyta</taxon>
        <taxon>Magnoliopsida</taxon>
        <taxon>Liliopsida</taxon>
        <taxon>Asparagales</taxon>
        <taxon>Orchidaceae</taxon>
        <taxon>Vanilloideae</taxon>
        <taxon>Vanilleae</taxon>
        <taxon>Vanilla</taxon>
    </lineage>
</organism>
<dbReference type="Proteomes" id="UP000636800">
    <property type="component" value="Unassembled WGS sequence"/>
</dbReference>
<evidence type="ECO:0000313" key="1">
    <source>
        <dbReference type="EMBL" id="KAG0452060.1"/>
    </source>
</evidence>
<proteinExistence type="predicted"/>
<evidence type="ECO:0000313" key="2">
    <source>
        <dbReference type="Proteomes" id="UP000636800"/>
    </source>
</evidence>
<gene>
    <name evidence="1" type="ORF">HPP92_026154</name>
</gene>
<dbReference type="EMBL" id="JADCNL010000028">
    <property type="protein sequence ID" value="KAG0452060.1"/>
    <property type="molecule type" value="Genomic_DNA"/>
</dbReference>